<reference evidence="2" key="1">
    <citation type="submission" date="2018-06" db="EMBL/GenBank/DDBJ databases">
        <authorList>
            <person name="Zhirakovskaya E."/>
        </authorList>
    </citation>
    <scope>NUCLEOTIDE SEQUENCE</scope>
</reference>
<organism evidence="2">
    <name type="scientific">hydrothermal vent metagenome</name>
    <dbReference type="NCBI Taxonomy" id="652676"/>
    <lineage>
        <taxon>unclassified sequences</taxon>
        <taxon>metagenomes</taxon>
        <taxon>ecological metagenomes</taxon>
    </lineage>
</organism>
<dbReference type="Pfam" id="PF18962">
    <property type="entry name" value="Por_Secre_tail"/>
    <property type="match status" value="1"/>
</dbReference>
<accession>A0A3B1BU64</accession>
<feature type="domain" description="Secretion system C-terminal sorting" evidence="1">
    <location>
        <begin position="792"/>
        <end position="889"/>
    </location>
</feature>
<evidence type="ECO:0000313" key="2">
    <source>
        <dbReference type="EMBL" id="VAX15743.1"/>
    </source>
</evidence>
<dbReference type="Gene3D" id="3.20.20.80">
    <property type="entry name" value="Glycosidases"/>
    <property type="match status" value="1"/>
</dbReference>
<dbReference type="AlphaFoldDB" id="A0A3B1BU64"/>
<dbReference type="NCBIfam" id="TIGR04183">
    <property type="entry name" value="Por_Secre_tail"/>
    <property type="match status" value="1"/>
</dbReference>
<sequence length="892" mass="100622">MKTYKIKYLGEETEGNNRMKKQLLILMIFFLFQQLAFSQISSDQWSAEDALGRKTISYEEAGPKKEGKFIGMFYWTWHTDNLAEWVMPDGSVANTTEIITNNPGAEDDPDHPAWQNVWNGGVFWWDEPLFGYYRTTDPWVLRKHAEMLADAGVDVVFFDCTNGNFTWKSSYTVLLETWAKAREDGVNTPKISFLLPFNPTTGSKEAITELYTDLYSQGNYQDLWFYWKGKPLLMAYPDNLYPEKGETAGIVFTADTAFTGISATCPSWGNNIGNLTLTIYQWTSRGYDASVSGTPLAQKEFVNFTDNAKLRLDFDELPAGYYVWELSDATEVVGVWKNEESTDPVQSYFNGGKVSGNYESDIYFGDGTSKPLGSAGTSHVPIQIHGAVNDVDFDAIRNFFTFRPGQPDYVSGPSRSDQWGWLEVFPQHGYVGSASEGFEQVTVGAGQNATDLSGGRCNNFNAPGSYGRSYTQTNGQDTSKNAYLYGANIQEQWSRAYAIDPELVFVTGWNEWTAGRFKEWPGCAGNPEGMVMGFPDEYSWDKSRDLEPVKAWGDKGDVYYMQFVNNVRKFKGMEPPQKVSDPKTITLGNLTEWGDVLPEYNHYKGNTLHRDHKGQGPTVIYTNSTGRNDIVKAKVARDSDNIYFYVETAEGLTDMNDPNWMRLFIDIDRNKSTGWEGYDYLLNRENPTDSISIEKSSDNWNWTKIGSAAYEISNNVLEVKIRKELLNTPSDTLNLEFKWSDNSITDGNIMDFYVNGDAAPGGRFNFVYNTNIITEVSKQKNIPKKYSLKQNYPNPFNPSTTIKYSIPFVGRDSRQGGQASRLNGSELNSALQNVTLRIYDILGKEVATLVNAQQPAGEYEVVFNAENLPSGTYFYKLECGAFSETKKLLLLK</sequence>
<gene>
    <name evidence="2" type="ORF">MNBD_IGNAVI01-2649</name>
</gene>
<dbReference type="Gene3D" id="2.60.40.4070">
    <property type="match status" value="1"/>
</dbReference>
<proteinExistence type="predicted"/>
<dbReference type="InterPro" id="IPR026444">
    <property type="entry name" value="Secre_tail"/>
</dbReference>
<protein>
    <recommendedName>
        <fullName evidence="1">Secretion system C-terminal sorting domain-containing protein</fullName>
    </recommendedName>
</protein>
<dbReference type="EMBL" id="UOGD01000025">
    <property type="protein sequence ID" value="VAX15743.1"/>
    <property type="molecule type" value="Genomic_DNA"/>
</dbReference>
<evidence type="ECO:0000259" key="1">
    <source>
        <dbReference type="Pfam" id="PF18962"/>
    </source>
</evidence>
<name>A0A3B1BU64_9ZZZZ</name>